<dbReference type="Proteomes" id="UP001196980">
    <property type="component" value="Unassembled WGS sequence"/>
</dbReference>
<evidence type="ECO:0000259" key="4">
    <source>
        <dbReference type="PROSITE" id="PS50109"/>
    </source>
</evidence>
<reference evidence="7 8" key="1">
    <citation type="journal article" date="2020" name="J Geophys Res Biogeosci">
        <title>Magnetotaxis as an Adaptation to Enable Bacterial Shuttling of Microbial Sulfur and Sulfur Cycling Across Aquatic Oxic#Anoxic Interfaces.</title>
        <authorList>
            <person name="Li J."/>
            <person name="Liu P."/>
            <person name="Wang J."/>
            <person name="Roberts A.P."/>
            <person name="Pan Y."/>
        </authorList>
    </citation>
    <scope>NUCLEOTIDE SEQUENCE [LARGE SCALE GENOMIC DNA]</scope>
    <source>
        <strain evidence="7 8">MYR-1_YQ</strain>
    </source>
</reference>
<dbReference type="SMART" id="SM00091">
    <property type="entry name" value="PAS"/>
    <property type="match status" value="4"/>
</dbReference>
<dbReference type="InterPro" id="IPR013656">
    <property type="entry name" value="PAS_4"/>
</dbReference>
<evidence type="ECO:0000256" key="2">
    <source>
        <dbReference type="ARBA" id="ARBA00012438"/>
    </source>
</evidence>
<evidence type="ECO:0000313" key="7">
    <source>
        <dbReference type="EMBL" id="MBV6340289.1"/>
    </source>
</evidence>
<dbReference type="Pfam" id="PF02518">
    <property type="entry name" value="HATPase_c"/>
    <property type="match status" value="1"/>
</dbReference>
<accession>A0ABS6RUJ4</accession>
<comment type="catalytic activity">
    <reaction evidence="1">
        <text>ATP + protein L-histidine = ADP + protein N-phospho-L-histidine.</text>
        <dbReference type="EC" id="2.7.13.3"/>
    </reaction>
</comment>
<dbReference type="Pfam" id="PF08448">
    <property type="entry name" value="PAS_4"/>
    <property type="match status" value="1"/>
</dbReference>
<dbReference type="CDD" id="cd00082">
    <property type="entry name" value="HisKA"/>
    <property type="match status" value="1"/>
</dbReference>
<dbReference type="CDD" id="cd00130">
    <property type="entry name" value="PAS"/>
    <property type="match status" value="3"/>
</dbReference>
<dbReference type="PANTHER" id="PTHR43065">
    <property type="entry name" value="SENSOR HISTIDINE KINASE"/>
    <property type="match status" value="1"/>
</dbReference>
<protein>
    <recommendedName>
        <fullName evidence="2">histidine kinase</fullName>
        <ecNumber evidence="2">2.7.13.3</ecNumber>
    </recommendedName>
</protein>
<evidence type="ECO:0000259" key="5">
    <source>
        <dbReference type="PROSITE" id="PS50112"/>
    </source>
</evidence>
<feature type="domain" description="PAC" evidence="6">
    <location>
        <begin position="362"/>
        <end position="416"/>
    </location>
</feature>
<dbReference type="RefSeq" id="WP_218250907.1">
    <property type="nucleotide sequence ID" value="NZ_JABXWD010000016.1"/>
</dbReference>
<dbReference type="PROSITE" id="PS50113">
    <property type="entry name" value="PAC"/>
    <property type="match status" value="2"/>
</dbReference>
<feature type="transmembrane region" description="Helical" evidence="3">
    <location>
        <begin position="214"/>
        <end position="232"/>
    </location>
</feature>
<proteinExistence type="predicted"/>
<dbReference type="Pfam" id="PF13426">
    <property type="entry name" value="PAS_9"/>
    <property type="match status" value="2"/>
</dbReference>
<dbReference type="InterPro" id="IPR001610">
    <property type="entry name" value="PAC"/>
</dbReference>
<evidence type="ECO:0000256" key="1">
    <source>
        <dbReference type="ARBA" id="ARBA00000085"/>
    </source>
</evidence>
<feature type="domain" description="PAC" evidence="6">
    <location>
        <begin position="630"/>
        <end position="682"/>
    </location>
</feature>
<feature type="domain" description="Histidine kinase" evidence="4">
    <location>
        <begin position="953"/>
        <end position="1168"/>
    </location>
</feature>
<dbReference type="InterPro" id="IPR003661">
    <property type="entry name" value="HisK_dim/P_dom"/>
</dbReference>
<organism evidence="7 8">
    <name type="scientific">Candidatus Magnetobacterium casense</name>
    <dbReference type="NCBI Taxonomy" id="1455061"/>
    <lineage>
        <taxon>Bacteria</taxon>
        <taxon>Pseudomonadati</taxon>
        <taxon>Nitrospirota</taxon>
        <taxon>Thermodesulfovibrionia</taxon>
        <taxon>Thermodesulfovibrionales</taxon>
        <taxon>Candidatus Magnetobacteriaceae</taxon>
        <taxon>Candidatus Magnetobacterium</taxon>
    </lineage>
</organism>
<feature type="domain" description="PAS" evidence="5">
    <location>
        <begin position="559"/>
        <end position="603"/>
    </location>
</feature>
<dbReference type="InterPro" id="IPR003594">
    <property type="entry name" value="HATPase_dom"/>
</dbReference>
<gene>
    <name evidence="7" type="ORF">HWQ67_01695</name>
</gene>
<keyword evidence="8" id="KW-1185">Reference proteome</keyword>
<evidence type="ECO:0000313" key="8">
    <source>
        <dbReference type="Proteomes" id="UP001196980"/>
    </source>
</evidence>
<dbReference type="EMBL" id="JABXWD010000016">
    <property type="protein sequence ID" value="MBV6340289.1"/>
    <property type="molecule type" value="Genomic_DNA"/>
</dbReference>
<keyword evidence="3" id="KW-1133">Transmembrane helix</keyword>
<dbReference type="SMART" id="SM00086">
    <property type="entry name" value="PAC"/>
    <property type="match status" value="3"/>
</dbReference>
<dbReference type="InterPro" id="IPR000014">
    <property type="entry name" value="PAS"/>
</dbReference>
<feature type="domain" description="PAS" evidence="5">
    <location>
        <begin position="442"/>
        <end position="512"/>
    </location>
</feature>
<dbReference type="NCBIfam" id="TIGR00229">
    <property type="entry name" value="sensory_box"/>
    <property type="match status" value="3"/>
</dbReference>
<dbReference type="InterPro" id="IPR000700">
    <property type="entry name" value="PAS-assoc_C"/>
</dbReference>
<dbReference type="PROSITE" id="PS50112">
    <property type="entry name" value="PAS"/>
    <property type="match status" value="3"/>
</dbReference>
<name>A0ABS6RUJ4_9BACT</name>
<evidence type="ECO:0000256" key="3">
    <source>
        <dbReference type="SAM" id="Phobius"/>
    </source>
</evidence>
<keyword evidence="3" id="KW-0812">Transmembrane</keyword>
<dbReference type="PROSITE" id="PS50109">
    <property type="entry name" value="HIS_KIN"/>
    <property type="match status" value="1"/>
</dbReference>
<evidence type="ECO:0000259" key="6">
    <source>
        <dbReference type="PROSITE" id="PS50113"/>
    </source>
</evidence>
<comment type="caution">
    <text evidence="7">The sequence shown here is derived from an EMBL/GenBank/DDBJ whole genome shotgun (WGS) entry which is preliminary data.</text>
</comment>
<dbReference type="InterPro" id="IPR005467">
    <property type="entry name" value="His_kinase_dom"/>
</dbReference>
<feature type="domain" description="PAS" evidence="5">
    <location>
        <begin position="291"/>
        <end position="336"/>
    </location>
</feature>
<sequence length="1173" mass="133926">MKIETEEDMERFVAGVKRLEMFTKIIKNSTALIDYIDESEVKSMLELQYILLIDSKGRVIKNLDKEPPPIISALAEQLYKYAIFDRLFISKINNEPFFILKKQVIDKTGNLFGYIILLSKIDSNTMRKSYTIHPRDSFHALEDEGNSTIVASSQPDILPKGMSVKKLQDNYIITRRPLSNISQSGIKLAFLSIKDRNVIHDELKDIVVRNRKQIALTALAFISFFSLFTYIFSKLIHKIALLITKMSKESLGIELYVYHKGDELIFVTTQIKKLFTDMNAMCNSLKIASEKAIKFYQIVQQSPASIIITDTEANIEYINPKFTEISGYTFEDVIGKKPSMLKSGIHTKKFYDNLWKTILSGKTWQGELFNKGKNGESYWELALIFPLVDDTGDIINYIAIKDDITERKQLEREIELYKIHLEDLVAQRTIQLIDRETELTNSQNTLLALMNSITESVLLITNDGTVLTINETGARRFGYTPDKIIGKNIFDLLPHDVSQFRKQQRDRVINEKTPIAYEDTRDGYNFSHNLYPVFDRQGNVMSVAIFTIDVTEQNRQERRALLFLQAVESALDGIHLVDLEGRIFYANKSAADILGYSVDEMTGLSTSDFNDDQMIAEQVIMPTVVKDGRWSGELRAKRKDATIITVWLNVSLIKDINEQVIYMLGVFKDITEQKLYEETLKQYGDIISATSEHISMIDTNYMYKMVNKMYLTAHNRSKDEIVGHYVEELFGSNVFHDIIKPNLDKCFSGEIVNYQTWLDFASIGKRYMDVYYYPYYGSNGVITGAVVTGRDMTAKKQTEDELQNVARFPAENPNPVLRVDIDARILYCNQSGSEFLDKWGITTDTLPAYMHKIIEGTLETGISDDIEITVSDGTTFLFSVVPIKESGYVNLYGRDITKLKNTETILKLQQEKIRDINLDLEQKIKEEVAKNRQKDVIMFQQSRLASMGEMVSYIAHQWRQPLNALNIILFNIEDTCDSKEQDSTLMHNLLTDATTIIAKMSTTIDDFRNFFKQTKEKIPFYLSSSIRETLTLVESSFKFNNIELTFIDNDDIYITGFANEYSHVVLNIINNAKDAILERNIKEGKIAIACYEDSQNAVVTITDNAGGIPADIMDRIFEPYFTTKMEGKGTGIGLYMSKMIIEEHMNGSITATNTSDGAMFTITVPKGMPVASR</sequence>
<keyword evidence="3" id="KW-0472">Membrane</keyword>
<dbReference type="PANTHER" id="PTHR43065:SF42">
    <property type="entry name" value="TWO-COMPONENT SENSOR PPRA"/>
    <property type="match status" value="1"/>
</dbReference>
<dbReference type="EC" id="2.7.13.3" evidence="2"/>
<dbReference type="SMART" id="SM00387">
    <property type="entry name" value="HATPase_c"/>
    <property type="match status" value="1"/>
</dbReference>